<evidence type="ECO:0000256" key="1">
    <source>
        <dbReference type="ARBA" id="ARBA00004141"/>
    </source>
</evidence>
<dbReference type="InterPro" id="IPR027417">
    <property type="entry name" value="P-loop_NTPase"/>
</dbReference>
<feature type="transmembrane region" description="Helical" evidence="6">
    <location>
        <begin position="226"/>
        <end position="248"/>
    </location>
</feature>
<sequence length="421" mass="47990">MGGSFIRGVSSGERKRVSIGQEILTNPSLLLLDEPTTGLDSTWSQQVVSMLGALASEGQRTVLMSIHQPSNFVVVRWQSFILRQGDETMEYFSSIDYSSSVAMNPSDFLVDLANGVYLDDLDEERREDVKQGLVLAYKNNLLNRLMEEQTLEVHNSGLSRYGQMDKDVGQWPTTWGQEFSVLLKRDLLERKHVSFSVMQVCDMLIMSFLCGILWWKSSINQIEDQIGFIFFSNMYWTLAPMFTAILTFPQERMMIIKEQSSRMYRLPSYFIARNVADLPMELALPSIFVTVTYWTAGFKPTVGSFFRNPSCCAIQCVSFPRNVPSFISWIKYLSHNYYVYRLMLDSQYKNDDLYPCEPNVSCRVGNNPTIKNVGLGNELISVVALGLMLRLEKNVSIVRFDPGSLLCEFDAPNHLCKLLVV</sequence>
<keyword evidence="2" id="KW-0813">Transport</keyword>
<dbReference type="Pfam" id="PF00005">
    <property type="entry name" value="ABC_tran"/>
    <property type="match status" value="1"/>
</dbReference>
<protein>
    <submittedName>
        <fullName evidence="9">Uncharacterized protein</fullName>
    </submittedName>
</protein>
<gene>
    <name evidence="9" type="ORF">C5167_021202</name>
</gene>
<dbReference type="Pfam" id="PF01061">
    <property type="entry name" value="ABC2_membrane"/>
    <property type="match status" value="1"/>
</dbReference>
<dbReference type="InterPro" id="IPR003439">
    <property type="entry name" value="ABC_transporter-like_ATP-bd"/>
</dbReference>
<dbReference type="PANTHER" id="PTHR48041:SF22">
    <property type="entry name" value="ABC TRANSPORTER G FAMILY MEMBER 9"/>
    <property type="match status" value="1"/>
</dbReference>
<dbReference type="SUPFAM" id="SSF52540">
    <property type="entry name" value="P-loop containing nucleoside triphosphate hydrolases"/>
    <property type="match status" value="1"/>
</dbReference>
<feature type="domain" description="ABC-2 type transporter transmembrane" evidence="8">
    <location>
        <begin position="178"/>
        <end position="309"/>
    </location>
</feature>
<feature type="domain" description="ABC transporter" evidence="7">
    <location>
        <begin position="7"/>
        <end position="37"/>
    </location>
</feature>
<dbReference type="Gramene" id="RZC52780">
    <property type="protein sequence ID" value="RZC52780"/>
    <property type="gene ID" value="C5167_021202"/>
</dbReference>
<dbReference type="GO" id="GO:0140359">
    <property type="term" value="F:ABC-type transporter activity"/>
    <property type="evidence" value="ECO:0007669"/>
    <property type="project" value="InterPro"/>
</dbReference>
<evidence type="ECO:0000313" key="9">
    <source>
        <dbReference type="EMBL" id="RZC52780.1"/>
    </source>
</evidence>
<dbReference type="GO" id="GO:0005524">
    <property type="term" value="F:ATP binding"/>
    <property type="evidence" value="ECO:0007669"/>
    <property type="project" value="InterPro"/>
</dbReference>
<evidence type="ECO:0000259" key="7">
    <source>
        <dbReference type="Pfam" id="PF00005"/>
    </source>
</evidence>
<dbReference type="GO" id="GO:0016887">
    <property type="term" value="F:ATP hydrolysis activity"/>
    <property type="evidence" value="ECO:0007669"/>
    <property type="project" value="InterPro"/>
</dbReference>
<keyword evidence="5 6" id="KW-0472">Membrane</keyword>
<dbReference type="PANTHER" id="PTHR48041">
    <property type="entry name" value="ABC TRANSPORTER G FAMILY MEMBER 28"/>
    <property type="match status" value="1"/>
</dbReference>
<dbReference type="GO" id="GO:0005886">
    <property type="term" value="C:plasma membrane"/>
    <property type="evidence" value="ECO:0007669"/>
    <property type="project" value="TreeGrafter"/>
</dbReference>
<evidence type="ECO:0000256" key="5">
    <source>
        <dbReference type="ARBA" id="ARBA00023136"/>
    </source>
</evidence>
<accession>A0A4Y7IYA9</accession>
<dbReference type="Gene3D" id="3.40.50.300">
    <property type="entry name" value="P-loop containing nucleotide triphosphate hydrolases"/>
    <property type="match status" value="1"/>
</dbReference>
<feature type="transmembrane region" description="Helical" evidence="6">
    <location>
        <begin position="193"/>
        <end position="214"/>
    </location>
</feature>
<evidence type="ECO:0000256" key="3">
    <source>
        <dbReference type="ARBA" id="ARBA00022692"/>
    </source>
</evidence>
<evidence type="ECO:0000256" key="6">
    <source>
        <dbReference type="SAM" id="Phobius"/>
    </source>
</evidence>
<organism evidence="9 10">
    <name type="scientific">Papaver somniferum</name>
    <name type="common">Opium poppy</name>
    <dbReference type="NCBI Taxonomy" id="3469"/>
    <lineage>
        <taxon>Eukaryota</taxon>
        <taxon>Viridiplantae</taxon>
        <taxon>Streptophyta</taxon>
        <taxon>Embryophyta</taxon>
        <taxon>Tracheophyta</taxon>
        <taxon>Spermatophyta</taxon>
        <taxon>Magnoliopsida</taxon>
        <taxon>Ranunculales</taxon>
        <taxon>Papaveraceae</taxon>
        <taxon>Papaveroideae</taxon>
        <taxon>Papaver</taxon>
    </lineage>
</organism>
<dbReference type="InterPro" id="IPR050352">
    <property type="entry name" value="ABCG_transporters"/>
</dbReference>
<dbReference type="Proteomes" id="UP000316621">
    <property type="component" value="Chromosome 2"/>
</dbReference>
<name>A0A4Y7IYA9_PAPSO</name>
<keyword evidence="3 6" id="KW-0812">Transmembrane</keyword>
<comment type="subcellular location">
    <subcellularLocation>
        <location evidence="1">Membrane</location>
        <topology evidence="1">Multi-pass membrane protein</topology>
    </subcellularLocation>
</comment>
<dbReference type="EMBL" id="CM010716">
    <property type="protein sequence ID" value="RZC52780.1"/>
    <property type="molecule type" value="Genomic_DNA"/>
</dbReference>
<evidence type="ECO:0000256" key="4">
    <source>
        <dbReference type="ARBA" id="ARBA00022989"/>
    </source>
</evidence>
<keyword evidence="10" id="KW-1185">Reference proteome</keyword>
<evidence type="ECO:0000259" key="8">
    <source>
        <dbReference type="Pfam" id="PF01061"/>
    </source>
</evidence>
<dbReference type="InterPro" id="IPR013525">
    <property type="entry name" value="ABC2_TM"/>
</dbReference>
<evidence type="ECO:0000256" key="2">
    <source>
        <dbReference type="ARBA" id="ARBA00022448"/>
    </source>
</evidence>
<proteinExistence type="predicted"/>
<keyword evidence="4 6" id="KW-1133">Transmembrane helix</keyword>
<dbReference type="AlphaFoldDB" id="A0A4Y7IYA9"/>
<evidence type="ECO:0000313" key="10">
    <source>
        <dbReference type="Proteomes" id="UP000316621"/>
    </source>
</evidence>
<reference evidence="9 10" key="1">
    <citation type="journal article" date="2018" name="Science">
        <title>The opium poppy genome and morphinan production.</title>
        <authorList>
            <person name="Guo L."/>
            <person name="Winzer T."/>
            <person name="Yang X."/>
            <person name="Li Y."/>
            <person name="Ning Z."/>
            <person name="He Z."/>
            <person name="Teodor R."/>
            <person name="Lu Y."/>
            <person name="Bowser T.A."/>
            <person name="Graham I.A."/>
            <person name="Ye K."/>
        </authorList>
    </citation>
    <scope>NUCLEOTIDE SEQUENCE [LARGE SCALE GENOMIC DNA]</scope>
    <source>
        <strain evidence="10">cv. HN1</strain>
        <tissue evidence="9">Leaves</tissue>
    </source>
</reference>